<gene>
    <name evidence="3" type="ORF">NA57DRAFT_75281</name>
</gene>
<protein>
    <recommendedName>
        <fullName evidence="2">Apple domain-containing protein</fullName>
    </recommendedName>
</protein>
<sequence length="114" mass="12322">MAPTMMQLVKLLPAVALLLSGVQGEILDSFPLCNRSGYTSATADYIETVYQASGSSVSACYDACLHNSACKSFAYDAGYTECIFYNVIVEDTQLDEDSSSSFEHYDLCCSIPIA</sequence>
<dbReference type="Gene3D" id="3.50.4.10">
    <property type="entry name" value="Hepatocyte Growth Factor"/>
    <property type="match status" value="1"/>
</dbReference>
<evidence type="ECO:0000256" key="1">
    <source>
        <dbReference type="SAM" id="SignalP"/>
    </source>
</evidence>
<accession>A0A9P4M6J3</accession>
<dbReference type="EMBL" id="ML978125">
    <property type="protein sequence ID" value="KAF2099776.1"/>
    <property type="molecule type" value="Genomic_DNA"/>
</dbReference>
<dbReference type="Pfam" id="PF08276">
    <property type="entry name" value="PAN_2"/>
    <property type="match status" value="1"/>
</dbReference>
<dbReference type="Proteomes" id="UP000799772">
    <property type="component" value="Unassembled WGS sequence"/>
</dbReference>
<keyword evidence="4" id="KW-1185">Reference proteome</keyword>
<name>A0A9P4M6J3_9PEZI</name>
<dbReference type="SUPFAM" id="SSF57414">
    <property type="entry name" value="Hairpin loop containing domain-like"/>
    <property type="match status" value="1"/>
</dbReference>
<reference evidence="3" key="1">
    <citation type="journal article" date="2020" name="Stud. Mycol.">
        <title>101 Dothideomycetes genomes: a test case for predicting lifestyles and emergence of pathogens.</title>
        <authorList>
            <person name="Haridas S."/>
            <person name="Albert R."/>
            <person name="Binder M."/>
            <person name="Bloem J."/>
            <person name="Labutti K."/>
            <person name="Salamov A."/>
            <person name="Andreopoulos B."/>
            <person name="Baker S."/>
            <person name="Barry K."/>
            <person name="Bills G."/>
            <person name="Bluhm B."/>
            <person name="Cannon C."/>
            <person name="Castanera R."/>
            <person name="Culley D."/>
            <person name="Daum C."/>
            <person name="Ezra D."/>
            <person name="Gonzalez J."/>
            <person name="Henrissat B."/>
            <person name="Kuo A."/>
            <person name="Liang C."/>
            <person name="Lipzen A."/>
            <person name="Lutzoni F."/>
            <person name="Magnuson J."/>
            <person name="Mondo S."/>
            <person name="Nolan M."/>
            <person name="Ohm R."/>
            <person name="Pangilinan J."/>
            <person name="Park H.-J."/>
            <person name="Ramirez L."/>
            <person name="Alfaro M."/>
            <person name="Sun H."/>
            <person name="Tritt A."/>
            <person name="Yoshinaga Y."/>
            <person name="Zwiers L.-H."/>
            <person name="Turgeon B."/>
            <person name="Goodwin S."/>
            <person name="Spatafora J."/>
            <person name="Crous P."/>
            <person name="Grigoriev I."/>
        </authorList>
    </citation>
    <scope>NUCLEOTIDE SEQUENCE</scope>
    <source>
        <strain evidence="3">CBS 133067</strain>
    </source>
</reference>
<comment type="caution">
    <text evidence="3">The sequence shown here is derived from an EMBL/GenBank/DDBJ whole genome shotgun (WGS) entry which is preliminary data.</text>
</comment>
<proteinExistence type="predicted"/>
<feature type="chain" id="PRO_5040376851" description="Apple domain-containing protein" evidence="1">
    <location>
        <begin position="25"/>
        <end position="114"/>
    </location>
</feature>
<dbReference type="OrthoDB" id="3556210at2759"/>
<dbReference type="AlphaFoldDB" id="A0A9P4M6J3"/>
<dbReference type="PROSITE" id="PS50948">
    <property type="entry name" value="PAN"/>
    <property type="match status" value="1"/>
</dbReference>
<evidence type="ECO:0000313" key="3">
    <source>
        <dbReference type="EMBL" id="KAF2099776.1"/>
    </source>
</evidence>
<evidence type="ECO:0000313" key="4">
    <source>
        <dbReference type="Proteomes" id="UP000799772"/>
    </source>
</evidence>
<evidence type="ECO:0000259" key="2">
    <source>
        <dbReference type="PROSITE" id="PS50948"/>
    </source>
</evidence>
<feature type="domain" description="Apple" evidence="2">
    <location>
        <begin position="33"/>
        <end position="109"/>
    </location>
</feature>
<dbReference type="InterPro" id="IPR003609">
    <property type="entry name" value="Pan_app"/>
</dbReference>
<keyword evidence="1" id="KW-0732">Signal</keyword>
<feature type="signal peptide" evidence="1">
    <location>
        <begin position="1"/>
        <end position="24"/>
    </location>
</feature>
<organism evidence="3 4">
    <name type="scientific">Rhizodiscina lignyota</name>
    <dbReference type="NCBI Taxonomy" id="1504668"/>
    <lineage>
        <taxon>Eukaryota</taxon>
        <taxon>Fungi</taxon>
        <taxon>Dikarya</taxon>
        <taxon>Ascomycota</taxon>
        <taxon>Pezizomycotina</taxon>
        <taxon>Dothideomycetes</taxon>
        <taxon>Pleosporomycetidae</taxon>
        <taxon>Aulographales</taxon>
        <taxon>Rhizodiscinaceae</taxon>
        <taxon>Rhizodiscina</taxon>
    </lineage>
</organism>